<gene>
    <name evidence="2" type="ORF">Psi02_22400</name>
</gene>
<accession>A0A8J3XN04</accession>
<proteinExistence type="predicted"/>
<protein>
    <submittedName>
        <fullName evidence="2">Uncharacterized protein</fullName>
    </submittedName>
</protein>
<sequence length="56" mass="5605">MATVTMTAVVLIRVLIPVPDLAMVVVRAGVMIAPMAVATVTPMVSVAVSVALSVAA</sequence>
<evidence type="ECO:0000313" key="2">
    <source>
        <dbReference type="EMBL" id="GII45816.1"/>
    </source>
</evidence>
<name>A0A8J3XN04_9ACTN</name>
<dbReference type="AlphaFoldDB" id="A0A8J3XN04"/>
<keyword evidence="1" id="KW-0812">Transmembrane</keyword>
<comment type="caution">
    <text evidence="2">The sequence shown here is derived from an EMBL/GenBank/DDBJ whole genome shotgun (WGS) entry which is preliminary data.</text>
</comment>
<organism evidence="2 3">
    <name type="scientific">Planotetraspora silvatica</name>
    <dbReference type="NCBI Taxonomy" id="234614"/>
    <lineage>
        <taxon>Bacteria</taxon>
        <taxon>Bacillati</taxon>
        <taxon>Actinomycetota</taxon>
        <taxon>Actinomycetes</taxon>
        <taxon>Streptosporangiales</taxon>
        <taxon>Streptosporangiaceae</taxon>
        <taxon>Planotetraspora</taxon>
    </lineage>
</organism>
<feature type="transmembrane region" description="Helical" evidence="1">
    <location>
        <begin position="32"/>
        <end position="55"/>
    </location>
</feature>
<dbReference type="Proteomes" id="UP000644610">
    <property type="component" value="Unassembled WGS sequence"/>
</dbReference>
<reference evidence="2" key="1">
    <citation type="submission" date="2021-01" db="EMBL/GenBank/DDBJ databases">
        <title>Whole genome shotgun sequence of Planotetraspora silvatica NBRC 100141.</title>
        <authorList>
            <person name="Komaki H."/>
            <person name="Tamura T."/>
        </authorList>
    </citation>
    <scope>NUCLEOTIDE SEQUENCE</scope>
    <source>
        <strain evidence="2">NBRC 100141</strain>
    </source>
</reference>
<keyword evidence="1" id="KW-1133">Transmembrane helix</keyword>
<evidence type="ECO:0000256" key="1">
    <source>
        <dbReference type="SAM" id="Phobius"/>
    </source>
</evidence>
<dbReference type="EMBL" id="BOOQ01000013">
    <property type="protein sequence ID" value="GII45816.1"/>
    <property type="molecule type" value="Genomic_DNA"/>
</dbReference>
<keyword evidence="3" id="KW-1185">Reference proteome</keyword>
<keyword evidence="1" id="KW-0472">Membrane</keyword>
<evidence type="ECO:0000313" key="3">
    <source>
        <dbReference type="Proteomes" id="UP000644610"/>
    </source>
</evidence>